<reference evidence="3" key="1">
    <citation type="journal article" date="2019" name="Int. J. Syst. Evol. Microbiol.">
        <title>The Global Catalogue of Microorganisms (GCM) 10K type strain sequencing project: providing services to taxonomists for standard genome sequencing and annotation.</title>
        <authorList>
            <consortium name="The Broad Institute Genomics Platform"/>
            <consortium name="The Broad Institute Genome Sequencing Center for Infectious Disease"/>
            <person name="Wu L."/>
            <person name="Ma J."/>
        </authorList>
    </citation>
    <scope>NUCLEOTIDE SEQUENCE [LARGE SCALE GENOMIC DNA]</scope>
    <source>
        <strain evidence="3">CCM 8691</strain>
    </source>
</reference>
<feature type="signal peptide" evidence="1">
    <location>
        <begin position="1"/>
        <end position="20"/>
    </location>
</feature>
<feature type="chain" id="PRO_5047224783" description="DUF3299 domain-containing protein" evidence="1">
    <location>
        <begin position="21"/>
        <end position="150"/>
    </location>
</feature>
<protein>
    <recommendedName>
        <fullName evidence="4">DUF3299 domain-containing protein</fullName>
    </recommendedName>
</protein>
<gene>
    <name evidence="2" type="ORF">ACFOWA_19495</name>
</gene>
<accession>A0ABV8PGM5</accession>
<evidence type="ECO:0008006" key="4">
    <source>
        <dbReference type="Google" id="ProtNLM"/>
    </source>
</evidence>
<keyword evidence="3" id="KW-1185">Reference proteome</keyword>
<keyword evidence="1" id="KW-0732">Signal</keyword>
<dbReference type="Gene3D" id="2.40.50.870">
    <property type="entry name" value="Protein of unknown function (DUF3299)"/>
    <property type="match status" value="1"/>
</dbReference>
<name>A0ABV8PGM5_9SPHI</name>
<organism evidence="2 3">
    <name type="scientific">Pedobacter lithocola</name>
    <dbReference type="NCBI Taxonomy" id="1908239"/>
    <lineage>
        <taxon>Bacteria</taxon>
        <taxon>Pseudomonadati</taxon>
        <taxon>Bacteroidota</taxon>
        <taxon>Sphingobacteriia</taxon>
        <taxon>Sphingobacteriales</taxon>
        <taxon>Sphingobacteriaceae</taxon>
        <taxon>Pedobacter</taxon>
    </lineage>
</organism>
<dbReference type="EMBL" id="JBHSBW010000016">
    <property type="protein sequence ID" value="MFC4213386.1"/>
    <property type="molecule type" value="Genomic_DNA"/>
</dbReference>
<dbReference type="RefSeq" id="WP_378988543.1">
    <property type="nucleotide sequence ID" value="NZ_JBHSBW010000016.1"/>
</dbReference>
<dbReference type="Proteomes" id="UP001595789">
    <property type="component" value="Unassembled WGS sequence"/>
</dbReference>
<evidence type="ECO:0000256" key="1">
    <source>
        <dbReference type="SAM" id="SignalP"/>
    </source>
</evidence>
<comment type="caution">
    <text evidence="2">The sequence shown here is derived from an EMBL/GenBank/DDBJ whole genome shotgun (WGS) entry which is preliminary data.</text>
</comment>
<evidence type="ECO:0000313" key="3">
    <source>
        <dbReference type="Proteomes" id="UP001595789"/>
    </source>
</evidence>
<proteinExistence type="predicted"/>
<evidence type="ECO:0000313" key="2">
    <source>
        <dbReference type="EMBL" id="MFC4213386.1"/>
    </source>
</evidence>
<sequence>MKLKILTTFFMMLLVNNVIAQQKKHNPKDQVSSLNWDIIGSIRYTLNDKNQLIANFSESMERFKNKTFELEGYLIPIKNKRMHDRCLLSPLPINQCFYCGSNGVPAMILIEMKKPIPYSEKTIHISGILKLAEGDNNVPVSLIQAETFEK</sequence>